<dbReference type="Pfam" id="PF00989">
    <property type="entry name" value="PAS"/>
    <property type="match status" value="1"/>
</dbReference>
<evidence type="ECO:0000313" key="10">
    <source>
        <dbReference type="Proteomes" id="UP001384579"/>
    </source>
</evidence>
<dbReference type="NCBIfam" id="TIGR00229">
    <property type="entry name" value="sensory_box"/>
    <property type="match status" value="5"/>
</dbReference>
<keyword evidence="10" id="KW-1185">Reference proteome</keyword>
<dbReference type="InterPro" id="IPR013767">
    <property type="entry name" value="PAS_fold"/>
</dbReference>
<dbReference type="InterPro" id="IPR000014">
    <property type="entry name" value="PAS"/>
</dbReference>
<feature type="non-terminal residue" evidence="9">
    <location>
        <position position="778"/>
    </location>
</feature>
<gene>
    <name evidence="9" type="ORF">WMG39_26980</name>
</gene>
<feature type="domain" description="PAC" evidence="8">
    <location>
        <begin position="152"/>
        <end position="204"/>
    </location>
</feature>
<feature type="domain" description="PAS" evidence="7">
    <location>
        <begin position="720"/>
        <end position="778"/>
    </location>
</feature>
<dbReference type="PROSITE" id="PS50113">
    <property type="entry name" value="PAC"/>
    <property type="match status" value="4"/>
</dbReference>
<dbReference type="SMART" id="SM00091">
    <property type="entry name" value="PAS"/>
    <property type="match status" value="5"/>
</dbReference>
<name>A0ABU8YVG2_9CYAN</name>
<feature type="domain" description="PAS" evidence="7">
    <location>
        <begin position="456"/>
        <end position="530"/>
    </location>
</feature>
<feature type="coiled-coil region" evidence="6">
    <location>
        <begin position="16"/>
        <end position="86"/>
    </location>
</feature>
<proteinExistence type="predicted"/>
<evidence type="ECO:0000259" key="7">
    <source>
        <dbReference type="PROSITE" id="PS50112"/>
    </source>
</evidence>
<evidence type="ECO:0000313" key="9">
    <source>
        <dbReference type="EMBL" id="MEK0188460.1"/>
    </source>
</evidence>
<dbReference type="Pfam" id="PF13426">
    <property type="entry name" value="PAS_9"/>
    <property type="match status" value="1"/>
</dbReference>
<dbReference type="EC" id="2.7.13.3" evidence="2"/>
<evidence type="ECO:0000256" key="5">
    <source>
        <dbReference type="ARBA" id="ARBA00022777"/>
    </source>
</evidence>
<dbReference type="SUPFAM" id="SSF55785">
    <property type="entry name" value="PYP-like sensor domain (PAS domain)"/>
    <property type="match status" value="6"/>
</dbReference>
<comment type="caution">
    <text evidence="9">The sequence shown here is derived from an EMBL/GenBank/DDBJ whole genome shotgun (WGS) entry which is preliminary data.</text>
</comment>
<evidence type="ECO:0000256" key="6">
    <source>
        <dbReference type="SAM" id="Coils"/>
    </source>
</evidence>
<feature type="domain" description="PAC" evidence="8">
    <location>
        <begin position="279"/>
        <end position="330"/>
    </location>
</feature>
<dbReference type="RefSeq" id="WP_340542097.1">
    <property type="nucleotide sequence ID" value="NZ_JBBLXS010000624.1"/>
</dbReference>
<evidence type="ECO:0000256" key="4">
    <source>
        <dbReference type="ARBA" id="ARBA00022679"/>
    </source>
</evidence>
<keyword evidence="6" id="KW-0175">Coiled coil</keyword>
<feature type="domain" description="PAS" evidence="7">
    <location>
        <begin position="331"/>
        <end position="387"/>
    </location>
</feature>
<feature type="domain" description="PAC" evidence="8">
    <location>
        <begin position="536"/>
        <end position="589"/>
    </location>
</feature>
<dbReference type="InterPro" id="IPR013655">
    <property type="entry name" value="PAS_fold_3"/>
</dbReference>
<dbReference type="CDD" id="cd00130">
    <property type="entry name" value="PAS"/>
    <property type="match status" value="5"/>
</dbReference>
<dbReference type="PANTHER" id="PTHR43304:SF1">
    <property type="entry name" value="PAC DOMAIN-CONTAINING PROTEIN"/>
    <property type="match status" value="1"/>
</dbReference>
<keyword evidence="4" id="KW-0808">Transferase</keyword>
<keyword evidence="5" id="KW-0418">Kinase</keyword>
<dbReference type="InterPro" id="IPR013656">
    <property type="entry name" value="PAS_4"/>
</dbReference>
<evidence type="ECO:0000256" key="1">
    <source>
        <dbReference type="ARBA" id="ARBA00000085"/>
    </source>
</evidence>
<dbReference type="Gene3D" id="3.30.450.20">
    <property type="entry name" value="PAS domain"/>
    <property type="match status" value="6"/>
</dbReference>
<dbReference type="Pfam" id="PF08447">
    <property type="entry name" value="PAS_3"/>
    <property type="match status" value="1"/>
</dbReference>
<dbReference type="PANTHER" id="PTHR43304">
    <property type="entry name" value="PHYTOCHROME-LIKE PROTEIN CPH1"/>
    <property type="match status" value="1"/>
</dbReference>
<evidence type="ECO:0000259" key="8">
    <source>
        <dbReference type="PROSITE" id="PS50113"/>
    </source>
</evidence>
<feature type="domain" description="PAC" evidence="8">
    <location>
        <begin position="406"/>
        <end position="455"/>
    </location>
</feature>
<keyword evidence="3" id="KW-0597">Phosphoprotein</keyword>
<dbReference type="InterPro" id="IPR052162">
    <property type="entry name" value="Sensor_kinase/Photoreceptor"/>
</dbReference>
<feature type="domain" description="PAS" evidence="7">
    <location>
        <begin position="76"/>
        <end position="148"/>
    </location>
</feature>
<reference evidence="9 10" key="1">
    <citation type="journal article" date="2020" name="Harmful Algae">
        <title>Molecular and morphological characterization of a novel dihydroanatoxin-a producing Microcoleus species (cyanobacteria) from the Russian River, California, USA.</title>
        <authorList>
            <person name="Conklin K.Y."/>
            <person name="Stancheva R."/>
            <person name="Otten T.G."/>
            <person name="Fadness R."/>
            <person name="Boyer G.L."/>
            <person name="Read B."/>
            <person name="Zhang X."/>
            <person name="Sheath R.G."/>
        </authorList>
    </citation>
    <scope>NUCLEOTIDE SEQUENCE [LARGE SCALE GENOMIC DNA]</scope>
    <source>
        <strain evidence="9 10">PTRS2</strain>
    </source>
</reference>
<protein>
    <recommendedName>
        <fullName evidence="2">histidine kinase</fullName>
        <ecNumber evidence="2">2.7.13.3</ecNumber>
    </recommendedName>
</protein>
<organism evidence="9 10">
    <name type="scientific">Microcoleus anatoxicus PTRS2</name>
    <dbReference type="NCBI Taxonomy" id="2705321"/>
    <lineage>
        <taxon>Bacteria</taxon>
        <taxon>Bacillati</taxon>
        <taxon>Cyanobacteriota</taxon>
        <taxon>Cyanophyceae</taxon>
        <taxon>Oscillatoriophycideae</taxon>
        <taxon>Oscillatoriales</taxon>
        <taxon>Microcoleaceae</taxon>
        <taxon>Microcoleus</taxon>
        <taxon>Microcoleus anatoxicus</taxon>
    </lineage>
</organism>
<accession>A0ABU8YVG2</accession>
<feature type="domain" description="PAS" evidence="7">
    <location>
        <begin position="205"/>
        <end position="251"/>
    </location>
</feature>
<dbReference type="InterPro" id="IPR035965">
    <property type="entry name" value="PAS-like_dom_sf"/>
</dbReference>
<dbReference type="EMBL" id="JBBLXS010000624">
    <property type="protein sequence ID" value="MEK0188460.1"/>
    <property type="molecule type" value="Genomic_DNA"/>
</dbReference>
<dbReference type="InterPro" id="IPR000700">
    <property type="entry name" value="PAS-assoc_C"/>
</dbReference>
<feature type="domain" description="PAS" evidence="7">
    <location>
        <begin position="590"/>
        <end position="642"/>
    </location>
</feature>
<dbReference type="Proteomes" id="UP001384579">
    <property type="component" value="Unassembled WGS sequence"/>
</dbReference>
<feature type="coiled-coil region" evidence="6">
    <location>
        <begin position="314"/>
        <end position="341"/>
    </location>
</feature>
<dbReference type="SMART" id="SM00086">
    <property type="entry name" value="PAC"/>
    <property type="match status" value="5"/>
</dbReference>
<dbReference type="InterPro" id="IPR001610">
    <property type="entry name" value="PAC"/>
</dbReference>
<dbReference type="PROSITE" id="PS50112">
    <property type="entry name" value="PAS"/>
    <property type="match status" value="6"/>
</dbReference>
<dbReference type="Pfam" id="PF08448">
    <property type="entry name" value="PAS_4"/>
    <property type="match status" value="2"/>
</dbReference>
<comment type="catalytic activity">
    <reaction evidence="1">
        <text>ATP + protein L-histidine = ADP + protein N-phospho-L-histidine.</text>
        <dbReference type="EC" id="2.7.13.3"/>
    </reaction>
</comment>
<feature type="coiled-coil region" evidence="6">
    <location>
        <begin position="692"/>
        <end position="723"/>
    </location>
</feature>
<evidence type="ECO:0000256" key="3">
    <source>
        <dbReference type="ARBA" id="ARBA00022553"/>
    </source>
</evidence>
<evidence type="ECO:0000256" key="2">
    <source>
        <dbReference type="ARBA" id="ARBA00012438"/>
    </source>
</evidence>
<sequence length="778" mass="89358">MPEIPVGSATLFPNSITELEQAESALEIAWEELEAETAKTIDLIGQISPEHSQRIGERLATVKQLRQQLKTKMKQATSRLEFHLNNSEMAVLEWDCQFRIVQWSAGAERIFGWKTAEVIGKNFEELSIVYEADLELVNLVTNKLLEGREPRNICHNRNYTKDGAVIHCEWNNSAQTDVEGKVVSIISFALDVTERHRTQEELRRREEAFSAIAENATDTIARFDRELRHLYVNKEVQRATGKPASEFIGKSNQELGMSPQLCNLWDQACLKVFRTGQPETIEFDFPTPAGKKYYQCRVIPEFSKNNTVETVLGIARDITELKQVEAQLRQSEAKFRNIVDSNMIGIFFWDINGEILEANDAFLNMIGYPREDLESRKLSWKKITPPEYITQDEAKLAELEATSKASPFEKEYIRGDGSRVHVLLGAAFSEDSQEFGVSFVLDLTQRKQAETELQKHQKILESILKTIPNYLYIYDVLENKNIYANEAGIAIFGYSSEELQSMGDAALSTLIHPDDMSKLIAGMQRLANSPNIHETDDIDYRIQHKNGEWRWVHDRSTIFKRTPDGQIKQVIGSVLDISDRKQAEESLKQQKELLQTIFDNVPVMLAFLGESGEIEWVNRYWEQVLGWSCEAMKGRDIFAEFYPEPEYRQYVLDEIQAANKKWTDFKTRVRDGRIIDTSWANIRLSDGRCIAIGQDITERKRAEAELKELNETLEAQVAQRTAELETFFDALPDRIFVVERENMRQPFVNQSLAKMAGFPNRKEMQGKTVFECFPPELS</sequence>